<sequence>MSGHLSSILSKNKHNGNVEDILEFKSQTHNRSLAPKLAALRDDGRLCDVTLIAKGLRINAHRVILAANSDYFRAMFTSEMIESRQQEIEMVDIEGAALDALISFCYCGKVRISDVNIPSTLHAACLLQLDEIKVFYVQDLDS</sequence>
<dbReference type="AlphaFoldDB" id="A0A0N4WTM7"/>
<dbReference type="Proteomes" id="UP000268014">
    <property type="component" value="Unassembled WGS sequence"/>
</dbReference>
<feature type="domain" description="BTB" evidence="3">
    <location>
        <begin position="47"/>
        <end position="114"/>
    </location>
</feature>
<protein>
    <submittedName>
        <fullName evidence="6">BTB domain-containing protein</fullName>
    </submittedName>
</protein>
<keyword evidence="5" id="KW-1185">Reference proteome</keyword>
<organism evidence="6">
    <name type="scientific">Haemonchus placei</name>
    <name type="common">Barber's pole worm</name>
    <dbReference type="NCBI Taxonomy" id="6290"/>
    <lineage>
        <taxon>Eukaryota</taxon>
        <taxon>Metazoa</taxon>
        <taxon>Ecdysozoa</taxon>
        <taxon>Nematoda</taxon>
        <taxon>Chromadorea</taxon>
        <taxon>Rhabditida</taxon>
        <taxon>Rhabditina</taxon>
        <taxon>Rhabditomorpha</taxon>
        <taxon>Strongyloidea</taxon>
        <taxon>Trichostrongylidae</taxon>
        <taxon>Haemonchus</taxon>
    </lineage>
</organism>
<dbReference type="Pfam" id="PF00651">
    <property type="entry name" value="BTB"/>
    <property type="match status" value="1"/>
</dbReference>
<keyword evidence="1" id="KW-0880">Kelch repeat</keyword>
<dbReference type="OrthoDB" id="5830191at2759"/>
<reference evidence="6" key="1">
    <citation type="submission" date="2017-02" db="UniProtKB">
        <authorList>
            <consortium name="WormBaseParasite"/>
        </authorList>
    </citation>
    <scope>IDENTIFICATION</scope>
</reference>
<dbReference type="WBParaSite" id="HPLM_0001495401-mRNA-1">
    <property type="protein sequence ID" value="HPLM_0001495401-mRNA-1"/>
    <property type="gene ID" value="HPLM_0001495401"/>
</dbReference>
<keyword evidence="2" id="KW-0677">Repeat</keyword>
<dbReference type="STRING" id="6290.A0A0N4WTM7"/>
<dbReference type="SMART" id="SM00225">
    <property type="entry name" value="BTB"/>
    <property type="match status" value="1"/>
</dbReference>
<dbReference type="SUPFAM" id="SSF54695">
    <property type="entry name" value="POZ domain"/>
    <property type="match status" value="1"/>
</dbReference>
<evidence type="ECO:0000259" key="3">
    <source>
        <dbReference type="PROSITE" id="PS50097"/>
    </source>
</evidence>
<dbReference type="EMBL" id="UZAF01018772">
    <property type="protein sequence ID" value="VDO54820.1"/>
    <property type="molecule type" value="Genomic_DNA"/>
</dbReference>
<evidence type="ECO:0000313" key="6">
    <source>
        <dbReference type="WBParaSite" id="HPLM_0001495401-mRNA-1"/>
    </source>
</evidence>
<reference evidence="4 5" key="2">
    <citation type="submission" date="2018-11" db="EMBL/GenBank/DDBJ databases">
        <authorList>
            <consortium name="Pathogen Informatics"/>
        </authorList>
    </citation>
    <scope>NUCLEOTIDE SEQUENCE [LARGE SCALE GENOMIC DNA]</scope>
    <source>
        <strain evidence="4 5">MHpl1</strain>
    </source>
</reference>
<accession>A0A0N4WTM7</accession>
<dbReference type="PANTHER" id="PTHR45632">
    <property type="entry name" value="LD33804P"/>
    <property type="match status" value="1"/>
</dbReference>
<evidence type="ECO:0000313" key="4">
    <source>
        <dbReference type="EMBL" id="VDO54820.1"/>
    </source>
</evidence>
<name>A0A0N4WTM7_HAEPC</name>
<dbReference type="InterPro" id="IPR000210">
    <property type="entry name" value="BTB/POZ_dom"/>
</dbReference>
<proteinExistence type="predicted"/>
<evidence type="ECO:0000313" key="5">
    <source>
        <dbReference type="Proteomes" id="UP000268014"/>
    </source>
</evidence>
<dbReference type="Gene3D" id="3.30.710.10">
    <property type="entry name" value="Potassium Channel Kv1.1, Chain A"/>
    <property type="match status" value="1"/>
</dbReference>
<dbReference type="OMA" id="EMIDVEW"/>
<gene>
    <name evidence="4" type="ORF">HPLM_LOCUS14946</name>
</gene>
<evidence type="ECO:0000256" key="2">
    <source>
        <dbReference type="ARBA" id="ARBA00022737"/>
    </source>
</evidence>
<dbReference type="PROSITE" id="PS50097">
    <property type="entry name" value="BTB"/>
    <property type="match status" value="1"/>
</dbReference>
<evidence type="ECO:0000256" key="1">
    <source>
        <dbReference type="ARBA" id="ARBA00022441"/>
    </source>
</evidence>
<dbReference type="InterPro" id="IPR011333">
    <property type="entry name" value="SKP1/BTB/POZ_sf"/>
</dbReference>
<dbReference type="PANTHER" id="PTHR45632:SF3">
    <property type="entry name" value="KELCH-LIKE PROTEIN 32"/>
    <property type="match status" value="1"/>
</dbReference>